<organism evidence="3 6">
    <name type="scientific">Moraxella catarrhalis</name>
    <name type="common">Branhamella catarrhalis</name>
    <dbReference type="NCBI Taxonomy" id="480"/>
    <lineage>
        <taxon>Bacteria</taxon>
        <taxon>Pseudomonadati</taxon>
        <taxon>Pseudomonadota</taxon>
        <taxon>Gammaproteobacteria</taxon>
        <taxon>Moraxellales</taxon>
        <taxon>Moraxellaceae</taxon>
        <taxon>Moraxella</taxon>
    </lineage>
</organism>
<evidence type="ECO:0000313" key="4">
    <source>
        <dbReference type="EMBL" id="RUO17843.1"/>
    </source>
</evidence>
<evidence type="ECO:0000313" key="6">
    <source>
        <dbReference type="Proteomes" id="UP000280228"/>
    </source>
</evidence>
<dbReference type="GO" id="GO:0047617">
    <property type="term" value="F:fatty acyl-CoA hydrolase activity"/>
    <property type="evidence" value="ECO:0007669"/>
    <property type="project" value="TreeGrafter"/>
</dbReference>
<dbReference type="PIRSF" id="PIRSF003230">
    <property type="entry name" value="YbgC"/>
    <property type="match status" value="1"/>
</dbReference>
<dbReference type="PANTHER" id="PTHR31793">
    <property type="entry name" value="4-HYDROXYBENZOYL-COA THIOESTERASE FAMILY MEMBER"/>
    <property type="match status" value="1"/>
</dbReference>
<dbReference type="Pfam" id="PF13279">
    <property type="entry name" value="4HBT_2"/>
    <property type="match status" value="1"/>
</dbReference>
<dbReference type="Proteomes" id="UP000268436">
    <property type="component" value="Unassembled WGS sequence"/>
</dbReference>
<dbReference type="PANTHER" id="PTHR31793:SF37">
    <property type="entry name" value="ACYL-COA THIOESTER HYDROLASE YBGC"/>
    <property type="match status" value="1"/>
</dbReference>
<keyword evidence="5" id="KW-1185">Reference proteome</keyword>
<sequence length="161" mass="18389">MTQSYCLDNYGKVMVNFQKTYKVYINHTDAGGIVYHANHLVFFENCRRDWLTTLGYDGYFLSLDDDANKESRKAVHFVVSHADITYHTPLLVDDELAVTVDEVRIRPASLMIHQSIYRPNQNKPATTATITLACVINDKKTIRPHRLPKKFVQTLISATAV</sequence>
<accession>A0A3Q9GEP5</accession>
<dbReference type="SUPFAM" id="SSF54637">
    <property type="entry name" value="Thioesterase/thiol ester dehydrase-isomerase"/>
    <property type="match status" value="1"/>
</dbReference>
<proteinExistence type="inferred from homology"/>
<dbReference type="Gene3D" id="3.10.129.10">
    <property type="entry name" value="Hotdog Thioesterase"/>
    <property type="match status" value="1"/>
</dbReference>
<dbReference type="InterPro" id="IPR050563">
    <property type="entry name" value="4-hydroxybenzoyl-CoA_TE"/>
</dbReference>
<evidence type="ECO:0000256" key="2">
    <source>
        <dbReference type="ARBA" id="ARBA00022801"/>
    </source>
</evidence>
<dbReference type="CDD" id="cd00586">
    <property type="entry name" value="4HBT"/>
    <property type="match status" value="1"/>
</dbReference>
<dbReference type="Proteomes" id="UP000280228">
    <property type="component" value="Chromosome"/>
</dbReference>
<gene>
    <name evidence="3" type="ORF">EJK53_1147</name>
    <name evidence="4" type="ORF">EJK54_1547</name>
</gene>
<evidence type="ECO:0000256" key="1">
    <source>
        <dbReference type="ARBA" id="ARBA00005953"/>
    </source>
</evidence>
<dbReference type="InterPro" id="IPR029069">
    <property type="entry name" value="HotDog_dom_sf"/>
</dbReference>
<dbReference type="EMBL" id="CP034662">
    <property type="protein sequence ID" value="AZQ92280.1"/>
    <property type="molecule type" value="Genomic_DNA"/>
</dbReference>
<comment type="similarity">
    <text evidence="1">Belongs to the 4-hydroxybenzoyl-CoA thioesterase family.</text>
</comment>
<evidence type="ECO:0000313" key="5">
    <source>
        <dbReference type="Proteomes" id="UP000268436"/>
    </source>
</evidence>
<dbReference type="InterPro" id="IPR006684">
    <property type="entry name" value="YbgC/YbaW"/>
</dbReference>
<reference evidence="5 6" key="1">
    <citation type="submission" date="2018-12" db="EMBL/GenBank/DDBJ databases">
        <title>Persistence of Moraxella catarrhalis in Chronic Obstructive Pulmonary Disease and Regulation of the Hag/MID Adhesin.</title>
        <authorList>
            <person name="Murphy T."/>
            <person name="Zhao X."/>
            <person name="Vyas G."/>
            <person name="Aluvathingal J."/>
            <person name="Nadendla S."/>
            <person name="Tallon L."/>
            <person name="Tettelin H."/>
        </authorList>
    </citation>
    <scope>NUCLEOTIDE SEQUENCE [LARGE SCALE GENOMIC DNA]</scope>
    <source>
        <strain evidence="4 5">173P27B1</strain>
        <strain evidence="3 6">46P58B1</strain>
    </source>
</reference>
<dbReference type="AlphaFoldDB" id="A0A3Q9GEP5"/>
<evidence type="ECO:0000313" key="3">
    <source>
        <dbReference type="EMBL" id="AZQ92280.1"/>
    </source>
</evidence>
<protein>
    <submittedName>
        <fullName evidence="4">Thioesterase superfamily protein</fullName>
    </submittedName>
    <submittedName>
        <fullName evidence="3">Thioesterase-like superfamily protein</fullName>
    </submittedName>
</protein>
<dbReference type="EMBL" id="RYER01000001">
    <property type="protein sequence ID" value="RUO17843.1"/>
    <property type="molecule type" value="Genomic_DNA"/>
</dbReference>
<name>A0A3Q9GEP5_MORCA</name>
<keyword evidence="2" id="KW-0378">Hydrolase</keyword>